<evidence type="ECO:0000313" key="1">
    <source>
        <dbReference type="EMBL" id="MBD2687102.1"/>
    </source>
</evidence>
<gene>
    <name evidence="1" type="ORF">H6G43_18195</name>
</gene>
<reference evidence="1 2" key="1">
    <citation type="journal article" date="2020" name="ISME J.">
        <title>Comparative genomics reveals insights into cyanobacterial evolution and habitat adaptation.</title>
        <authorList>
            <person name="Chen M.Y."/>
            <person name="Teng W.K."/>
            <person name="Zhao L."/>
            <person name="Hu C.X."/>
            <person name="Zhou Y.K."/>
            <person name="Han B.P."/>
            <person name="Song L.R."/>
            <person name="Shu W.S."/>
        </authorList>
    </citation>
    <scope>NUCLEOTIDE SEQUENCE [LARGE SCALE GENOMIC DNA]</scope>
    <source>
        <strain evidence="1 2">FACHB-1249</strain>
    </source>
</reference>
<dbReference type="Proteomes" id="UP000660270">
    <property type="component" value="Unassembled WGS sequence"/>
</dbReference>
<name>A0ABR8IWT1_APHFL</name>
<proteinExistence type="predicted"/>
<accession>A0ABR8IWT1</accession>
<dbReference type="EMBL" id="JACJTM010000056">
    <property type="protein sequence ID" value="MBD2687102.1"/>
    <property type="molecule type" value="Genomic_DNA"/>
</dbReference>
<sequence>MATNMINPGEKLKALLIKMLYYNELHKRFIEATEEEETQYLQEEIKKTLTAMKQDNKDGNLAFAKQKEIGEYEFYQLLVDSLGAKQAEELCKEAVWDMNMVTRAVIRAFAPLPEVRQKLEEEGFTLEDIEDIIRLRNVECRYKTLHI</sequence>
<protein>
    <submittedName>
        <fullName evidence="1">Uncharacterized protein</fullName>
    </submittedName>
</protein>
<dbReference type="RefSeq" id="WP_190589237.1">
    <property type="nucleotide sequence ID" value="NZ_JACJTM010000056.1"/>
</dbReference>
<organism evidence="1 2">
    <name type="scientific">Aphanizomenon flos-aquae FACHB-1249</name>
    <dbReference type="NCBI Taxonomy" id="2692889"/>
    <lineage>
        <taxon>Bacteria</taxon>
        <taxon>Bacillati</taxon>
        <taxon>Cyanobacteriota</taxon>
        <taxon>Cyanophyceae</taxon>
        <taxon>Nostocales</taxon>
        <taxon>Aphanizomenonaceae</taxon>
        <taxon>Aphanizomenon</taxon>
    </lineage>
</organism>
<keyword evidence="2" id="KW-1185">Reference proteome</keyword>
<evidence type="ECO:0000313" key="2">
    <source>
        <dbReference type="Proteomes" id="UP000660270"/>
    </source>
</evidence>
<comment type="caution">
    <text evidence="1">The sequence shown here is derived from an EMBL/GenBank/DDBJ whole genome shotgun (WGS) entry which is preliminary data.</text>
</comment>